<evidence type="ECO:0000313" key="1">
    <source>
        <dbReference type="EMBL" id="KAH7946337.1"/>
    </source>
</evidence>
<protein>
    <submittedName>
        <fullName evidence="1">Uncharacterized protein</fullName>
    </submittedName>
</protein>
<gene>
    <name evidence="1" type="ORF">HPB49_023367</name>
</gene>
<name>A0ACB8CNB5_DERSI</name>
<reference evidence="1" key="1">
    <citation type="submission" date="2020-05" db="EMBL/GenBank/DDBJ databases">
        <title>Large-scale comparative analyses of tick genomes elucidate their genetic diversity and vector capacities.</title>
        <authorList>
            <person name="Jia N."/>
            <person name="Wang J."/>
            <person name="Shi W."/>
            <person name="Du L."/>
            <person name="Sun Y."/>
            <person name="Zhan W."/>
            <person name="Jiang J."/>
            <person name="Wang Q."/>
            <person name="Zhang B."/>
            <person name="Ji P."/>
            <person name="Sakyi L.B."/>
            <person name="Cui X."/>
            <person name="Yuan T."/>
            <person name="Jiang B."/>
            <person name="Yang W."/>
            <person name="Lam T.T.-Y."/>
            <person name="Chang Q."/>
            <person name="Ding S."/>
            <person name="Wang X."/>
            <person name="Zhu J."/>
            <person name="Ruan X."/>
            <person name="Zhao L."/>
            <person name="Wei J."/>
            <person name="Que T."/>
            <person name="Du C."/>
            <person name="Cheng J."/>
            <person name="Dai P."/>
            <person name="Han X."/>
            <person name="Huang E."/>
            <person name="Gao Y."/>
            <person name="Liu J."/>
            <person name="Shao H."/>
            <person name="Ye R."/>
            <person name="Li L."/>
            <person name="Wei W."/>
            <person name="Wang X."/>
            <person name="Wang C."/>
            <person name="Yang T."/>
            <person name="Huo Q."/>
            <person name="Li W."/>
            <person name="Guo W."/>
            <person name="Chen H."/>
            <person name="Zhou L."/>
            <person name="Ni X."/>
            <person name="Tian J."/>
            <person name="Zhou Y."/>
            <person name="Sheng Y."/>
            <person name="Liu T."/>
            <person name="Pan Y."/>
            <person name="Xia L."/>
            <person name="Li J."/>
            <person name="Zhao F."/>
            <person name="Cao W."/>
        </authorList>
    </citation>
    <scope>NUCLEOTIDE SEQUENCE</scope>
    <source>
        <strain evidence="1">Dsil-2018</strain>
    </source>
</reference>
<sequence length="145" mass="15625">MQPAFPVDQDKPVRNSRQLTKSSLEQPSTFPRCSTRKYGWLRLSDRAPPWCCVLLPLTPPQGSTSSACPSRCDPPGLALCSAYVAGATGTPQQPARDRYGACGAVAHTRRNRAVRVGSDACIVGDHIQLTRLTASYGRENGASPR</sequence>
<organism evidence="1 2">
    <name type="scientific">Dermacentor silvarum</name>
    <name type="common">Tick</name>
    <dbReference type="NCBI Taxonomy" id="543639"/>
    <lineage>
        <taxon>Eukaryota</taxon>
        <taxon>Metazoa</taxon>
        <taxon>Ecdysozoa</taxon>
        <taxon>Arthropoda</taxon>
        <taxon>Chelicerata</taxon>
        <taxon>Arachnida</taxon>
        <taxon>Acari</taxon>
        <taxon>Parasitiformes</taxon>
        <taxon>Ixodida</taxon>
        <taxon>Ixodoidea</taxon>
        <taxon>Ixodidae</taxon>
        <taxon>Rhipicephalinae</taxon>
        <taxon>Dermacentor</taxon>
    </lineage>
</organism>
<accession>A0ACB8CNB5</accession>
<dbReference type="Proteomes" id="UP000821865">
    <property type="component" value="Chromosome 6"/>
</dbReference>
<keyword evidence="2" id="KW-1185">Reference proteome</keyword>
<dbReference type="EMBL" id="CM023475">
    <property type="protein sequence ID" value="KAH7946337.1"/>
    <property type="molecule type" value="Genomic_DNA"/>
</dbReference>
<comment type="caution">
    <text evidence="1">The sequence shown here is derived from an EMBL/GenBank/DDBJ whole genome shotgun (WGS) entry which is preliminary data.</text>
</comment>
<proteinExistence type="predicted"/>
<evidence type="ECO:0000313" key="2">
    <source>
        <dbReference type="Proteomes" id="UP000821865"/>
    </source>
</evidence>